<feature type="transmembrane region" description="Helical" evidence="7">
    <location>
        <begin position="64"/>
        <end position="84"/>
    </location>
</feature>
<feature type="transmembrane region" description="Helical" evidence="7">
    <location>
        <begin position="159"/>
        <end position="180"/>
    </location>
</feature>
<accession>A0AAE9Z9G7</accession>
<dbReference type="RefSeq" id="WP_084723923.1">
    <property type="nucleotide sequence ID" value="NZ_CP059734.1"/>
</dbReference>
<dbReference type="NCBIfam" id="NF007112">
    <property type="entry name" value="PRK09561.1"/>
    <property type="match status" value="1"/>
</dbReference>
<dbReference type="Pfam" id="PF06965">
    <property type="entry name" value="Na_H_antiport_1"/>
    <property type="match status" value="1"/>
</dbReference>
<keyword evidence="9" id="KW-1185">Reference proteome</keyword>
<keyword evidence="4 7" id="KW-1133">Transmembrane helix</keyword>
<feature type="transmembrane region" description="Helical" evidence="7">
    <location>
        <begin position="131"/>
        <end position="150"/>
    </location>
</feature>
<proteinExistence type="inferred from homology"/>
<gene>
    <name evidence="7 8" type="primary">nhaA</name>
    <name evidence="8" type="ORF">SG34_031730</name>
</gene>
<dbReference type="InterPro" id="IPR023171">
    <property type="entry name" value="Na/H_antiporter_dom_sf"/>
</dbReference>
<reference evidence="8 9" key="2">
    <citation type="journal article" date="2022" name="Mar. Drugs">
        <title>Bioassay-Guided Fractionation Leads to the Detection of Cholic Acid Generated by the Rare Thalassomonas sp.</title>
        <authorList>
            <person name="Pheiffer F."/>
            <person name="Schneider Y.K."/>
            <person name="Hansen E.H."/>
            <person name="Andersen J.H."/>
            <person name="Isaksson J."/>
            <person name="Busche T."/>
            <person name="R C."/>
            <person name="Kalinowski J."/>
            <person name="Zyl L.V."/>
            <person name="Trindade M."/>
        </authorList>
    </citation>
    <scope>NUCLEOTIDE SEQUENCE [LARGE SCALE GENOMIC DNA]</scope>
    <source>
        <strain evidence="8 9">XOM25</strain>
    </source>
</reference>
<dbReference type="Gene3D" id="1.20.1530.10">
    <property type="entry name" value="Na+/H+ antiporter like domain"/>
    <property type="match status" value="1"/>
</dbReference>
<feature type="transmembrane region" description="Helical" evidence="7">
    <location>
        <begin position="186"/>
        <end position="202"/>
    </location>
</feature>
<dbReference type="HAMAP" id="MF_01844">
    <property type="entry name" value="NhaA"/>
    <property type="match status" value="1"/>
</dbReference>
<evidence type="ECO:0000256" key="1">
    <source>
        <dbReference type="ARBA" id="ARBA00004429"/>
    </source>
</evidence>
<dbReference type="NCBIfam" id="NF007111">
    <property type="entry name" value="PRK09560.1"/>
    <property type="match status" value="1"/>
</dbReference>
<dbReference type="GO" id="GO:0005886">
    <property type="term" value="C:plasma membrane"/>
    <property type="evidence" value="ECO:0007669"/>
    <property type="project" value="UniProtKB-SubCell"/>
</dbReference>
<evidence type="ECO:0000313" key="9">
    <source>
        <dbReference type="Proteomes" id="UP000032352"/>
    </source>
</evidence>
<evidence type="ECO:0000256" key="5">
    <source>
        <dbReference type="ARBA" id="ARBA00023136"/>
    </source>
</evidence>
<keyword evidence="7" id="KW-0050">Antiport</keyword>
<evidence type="ECO:0000256" key="2">
    <source>
        <dbReference type="ARBA" id="ARBA00022475"/>
    </source>
</evidence>
<keyword evidence="6 7" id="KW-0739">Sodium transport</keyword>
<evidence type="ECO:0000256" key="3">
    <source>
        <dbReference type="ARBA" id="ARBA00022692"/>
    </source>
</evidence>
<comment type="subcellular location">
    <subcellularLocation>
        <location evidence="1">Cell inner membrane</location>
        <topology evidence="1">Multi-pass membrane protein</topology>
    </subcellularLocation>
    <subcellularLocation>
        <location evidence="7">Cell membrane</location>
        <topology evidence="7">Multi-pass membrane protein</topology>
    </subcellularLocation>
</comment>
<name>A0AAE9Z9G7_9GAMM</name>
<feature type="transmembrane region" description="Helical" evidence="7">
    <location>
        <begin position="21"/>
        <end position="44"/>
    </location>
</feature>
<feature type="transmembrane region" description="Helical" evidence="7">
    <location>
        <begin position="99"/>
        <end position="119"/>
    </location>
</feature>
<dbReference type="Proteomes" id="UP000032352">
    <property type="component" value="Chromosome pTvir"/>
</dbReference>
<keyword evidence="5 7" id="KW-0472">Membrane</keyword>
<dbReference type="GO" id="GO:0015385">
    <property type="term" value="F:sodium:proton antiporter activity"/>
    <property type="evidence" value="ECO:0007669"/>
    <property type="project" value="UniProtKB-UniRule"/>
</dbReference>
<protein>
    <recommendedName>
        <fullName evidence="7">Na(+)/H(+) antiporter NhaA</fullName>
    </recommendedName>
    <alternativeName>
        <fullName evidence="7">Sodium/proton antiporter NhaA</fullName>
    </alternativeName>
</protein>
<keyword evidence="7" id="KW-0406">Ion transport</keyword>
<dbReference type="AlphaFoldDB" id="A0AAE9Z9G7"/>
<dbReference type="NCBIfam" id="TIGR00773">
    <property type="entry name" value="NhaA"/>
    <property type="match status" value="1"/>
</dbReference>
<dbReference type="KEGG" id="tvd:SG34_031730"/>
<comment type="function">
    <text evidence="7">Na(+)/H(+) antiporter that extrudes sodium in exchange for external protons.</text>
</comment>
<feature type="transmembrane region" description="Helical" evidence="7">
    <location>
        <begin position="293"/>
        <end position="317"/>
    </location>
</feature>
<comment type="catalytic activity">
    <reaction evidence="7">
        <text>Na(+)(in) + 2 H(+)(out) = Na(+)(out) + 2 H(+)(in)</text>
        <dbReference type="Rhea" id="RHEA:29251"/>
        <dbReference type="ChEBI" id="CHEBI:15378"/>
        <dbReference type="ChEBI" id="CHEBI:29101"/>
    </reaction>
</comment>
<dbReference type="InterPro" id="IPR004670">
    <property type="entry name" value="NhaA"/>
</dbReference>
<evidence type="ECO:0000256" key="6">
    <source>
        <dbReference type="ARBA" id="ARBA00023201"/>
    </source>
</evidence>
<evidence type="ECO:0000256" key="4">
    <source>
        <dbReference type="ARBA" id="ARBA00022989"/>
    </source>
</evidence>
<keyword evidence="7" id="KW-0813">Transport</keyword>
<dbReference type="GO" id="GO:0006885">
    <property type="term" value="P:regulation of pH"/>
    <property type="evidence" value="ECO:0007669"/>
    <property type="project" value="UniProtKB-UniRule"/>
</dbReference>
<dbReference type="PANTHER" id="PTHR30341:SF0">
    <property type="entry name" value="NA(+)_H(+) ANTIPORTER NHAA"/>
    <property type="match status" value="1"/>
</dbReference>
<evidence type="ECO:0000256" key="7">
    <source>
        <dbReference type="HAMAP-Rule" id="MF_01844"/>
    </source>
</evidence>
<dbReference type="EMBL" id="CP059734">
    <property type="protein sequence ID" value="WDE08495.1"/>
    <property type="molecule type" value="Genomic_DNA"/>
</dbReference>
<feature type="transmembrane region" description="Helical" evidence="7">
    <location>
        <begin position="214"/>
        <end position="242"/>
    </location>
</feature>
<evidence type="ECO:0000313" key="8">
    <source>
        <dbReference type="EMBL" id="WDE08495.1"/>
    </source>
</evidence>
<feature type="transmembrane region" description="Helical" evidence="7">
    <location>
        <begin position="366"/>
        <end position="385"/>
    </location>
</feature>
<keyword evidence="2 7" id="KW-1003">Cell membrane</keyword>
<keyword evidence="7" id="KW-0915">Sodium</keyword>
<feature type="transmembrane region" description="Helical" evidence="7">
    <location>
        <begin position="262"/>
        <end position="281"/>
    </location>
</feature>
<dbReference type="PANTHER" id="PTHR30341">
    <property type="entry name" value="SODIUM ION/PROTON ANTIPORTER NHAA-RELATED"/>
    <property type="match status" value="1"/>
</dbReference>
<reference evidence="8 9" key="1">
    <citation type="journal article" date="2015" name="Genome Announc.">
        <title>Draft Genome Sequences of Marine Isolates of Thalassomonas viridans and Thalassomonas actiniarum.</title>
        <authorList>
            <person name="Olonade I."/>
            <person name="van Zyl L.J."/>
            <person name="Trindade M."/>
        </authorList>
    </citation>
    <scope>NUCLEOTIDE SEQUENCE [LARGE SCALE GENOMIC DNA]</scope>
    <source>
        <strain evidence="8 9">XOM25</strain>
    </source>
</reference>
<comment type="similarity">
    <text evidence="7">Belongs to the NhaA Na(+)/H(+) (TC 2.A.33) antiporter family.</text>
</comment>
<keyword evidence="3 7" id="KW-0812">Transmembrane</keyword>
<sequence length="423" mass="45505">MSESALILHWKNFMKNDASPGIILVLSAVLAMFLANSPLMSGYLSFLEFPVSIQLGTFAIEKPLVLWVNDGLMALFFFVVGLEIKRELFYGQLSRPDQVILPFTAAIAGIAVPAVIYAAFNYNDAVAMNGWAIPSATDIAFALGIFILFGKHLPSSLKLFLLSVAIIDDIGAVIIIALFYSQDLSTTSLMIAGIGLAILFAFNRMELSNKTPFILVSIVVWAAVLKSGVHATLAGFAVAWFIPIAREKTRSMSYQIEHGLHSWIAFFVLPLFAFANAGVSLTGAGIDELFTPISIGIIAGLFVGKQLGIFAACWLAVKLKLCRLPDDATWGQVYGVCLLCGVGFTMSLFIGSLAFEEQGLAYQTQVKVGVLVGSLLSAFAGALMIRHSSAKVAKTQLTNVKSNKVKSSKTMEIGHGSEIISNE</sequence>
<feature type="transmembrane region" description="Helical" evidence="7">
    <location>
        <begin position="329"/>
        <end position="354"/>
    </location>
</feature>
<organism evidence="8 9">
    <name type="scientific">Thalassomonas viridans</name>
    <dbReference type="NCBI Taxonomy" id="137584"/>
    <lineage>
        <taxon>Bacteria</taxon>
        <taxon>Pseudomonadati</taxon>
        <taxon>Pseudomonadota</taxon>
        <taxon>Gammaproteobacteria</taxon>
        <taxon>Alteromonadales</taxon>
        <taxon>Colwelliaceae</taxon>
        <taxon>Thalassomonas</taxon>
    </lineage>
</organism>